<dbReference type="InterPro" id="IPR029062">
    <property type="entry name" value="Class_I_gatase-like"/>
</dbReference>
<keyword evidence="4" id="KW-0378">Hydrolase</keyword>
<dbReference type="RefSeq" id="WP_141189411.1">
    <property type="nucleotide sequence ID" value="NZ_JBHUMR010000008.1"/>
</dbReference>
<dbReference type="Proteomes" id="UP001597458">
    <property type="component" value="Unassembled WGS sequence"/>
</dbReference>
<proteinExistence type="inferred from homology"/>
<dbReference type="CDD" id="cd07025">
    <property type="entry name" value="Peptidase_S66"/>
    <property type="match status" value="1"/>
</dbReference>
<dbReference type="InterPro" id="IPR040449">
    <property type="entry name" value="Peptidase_S66_N"/>
</dbReference>
<dbReference type="InterPro" id="IPR040921">
    <property type="entry name" value="Peptidase_S66C"/>
</dbReference>
<evidence type="ECO:0000256" key="3">
    <source>
        <dbReference type="ARBA" id="ARBA00022670"/>
    </source>
</evidence>
<gene>
    <name evidence="8" type="ORF">ACFSTF_05340</name>
</gene>
<keyword evidence="5" id="KW-0720">Serine protease</keyword>
<protein>
    <submittedName>
        <fullName evidence="8">LD-carboxypeptidase</fullName>
    </submittedName>
</protein>
<evidence type="ECO:0000313" key="9">
    <source>
        <dbReference type="Proteomes" id="UP001597458"/>
    </source>
</evidence>
<comment type="similarity">
    <text evidence="1">Belongs to the peptidase S66 family.</text>
</comment>
<name>A0ABW5PPD2_9BACI</name>
<feature type="domain" description="LD-carboxypeptidase N-terminal" evidence="6">
    <location>
        <begin position="13"/>
        <end position="129"/>
    </location>
</feature>
<evidence type="ECO:0000256" key="5">
    <source>
        <dbReference type="ARBA" id="ARBA00022825"/>
    </source>
</evidence>
<dbReference type="PANTHER" id="PTHR30237:SF2">
    <property type="entry name" value="MUREIN TETRAPEPTIDE CARBOXYPEPTIDASE"/>
    <property type="match status" value="1"/>
</dbReference>
<evidence type="ECO:0000256" key="2">
    <source>
        <dbReference type="ARBA" id="ARBA00022645"/>
    </source>
</evidence>
<sequence length="306" mass="33849">MLRPTRLTIGDTIGIIAPASPPKIEPLKKGINILKKFGVKIHEGQHLYDEVGYLAGSDYDRVNDLHSMFLDPKIKAIFCACGGYGTPRIVDRLDYNLIANNPKIFWGYSDITCLHTSIHKKSGLVTFHGPMPSSDMGHDDFKLLSEQLIQQLFEPTTLHYDETISPLDVLVEGIVEAPIVGGNLSLLVSSIGSDYDIDVKDKILLIEDIGEEPYRVDGMLNQLRLSGKLNDAAGFLIGSFTEAEPKKRQSSLTLDEVFHHYLNHYGKPVMKGFLIGHCQPHFSIPLGAMAILNTYTKTLTIEAGVC</sequence>
<evidence type="ECO:0000259" key="7">
    <source>
        <dbReference type="Pfam" id="PF17676"/>
    </source>
</evidence>
<evidence type="ECO:0000256" key="1">
    <source>
        <dbReference type="ARBA" id="ARBA00010233"/>
    </source>
</evidence>
<evidence type="ECO:0000313" key="8">
    <source>
        <dbReference type="EMBL" id="MFD2616731.1"/>
    </source>
</evidence>
<dbReference type="InterPro" id="IPR027461">
    <property type="entry name" value="Carboxypeptidase_A_C_sf"/>
</dbReference>
<dbReference type="EMBL" id="JBHUMR010000008">
    <property type="protein sequence ID" value="MFD2616731.1"/>
    <property type="molecule type" value="Genomic_DNA"/>
</dbReference>
<accession>A0ABW5PPD2</accession>
<dbReference type="Pfam" id="PF17676">
    <property type="entry name" value="Peptidase_S66C"/>
    <property type="match status" value="1"/>
</dbReference>
<keyword evidence="9" id="KW-1185">Reference proteome</keyword>
<dbReference type="InterPro" id="IPR027478">
    <property type="entry name" value="LdcA_N"/>
</dbReference>
<dbReference type="SUPFAM" id="SSF141986">
    <property type="entry name" value="LD-carboxypeptidase A C-terminal domain-like"/>
    <property type="match status" value="1"/>
</dbReference>
<keyword evidence="2" id="KW-0121">Carboxypeptidase</keyword>
<dbReference type="PIRSF" id="PIRSF028757">
    <property type="entry name" value="LD-carboxypeptidase"/>
    <property type="match status" value="1"/>
</dbReference>
<dbReference type="Gene3D" id="3.50.30.60">
    <property type="entry name" value="LD-carboxypeptidase A C-terminal domain-like"/>
    <property type="match status" value="1"/>
</dbReference>
<feature type="domain" description="LD-carboxypeptidase C-terminal" evidence="7">
    <location>
        <begin position="177"/>
        <end position="291"/>
    </location>
</feature>
<dbReference type="Pfam" id="PF02016">
    <property type="entry name" value="Peptidase_S66"/>
    <property type="match status" value="1"/>
</dbReference>
<dbReference type="PANTHER" id="PTHR30237">
    <property type="entry name" value="MURAMOYLTETRAPEPTIDE CARBOXYPEPTIDASE"/>
    <property type="match status" value="1"/>
</dbReference>
<dbReference type="InterPro" id="IPR003507">
    <property type="entry name" value="S66_fam"/>
</dbReference>
<dbReference type="Gene3D" id="3.40.50.10740">
    <property type="entry name" value="Class I glutamine amidotransferase-like"/>
    <property type="match status" value="1"/>
</dbReference>
<evidence type="ECO:0000259" key="6">
    <source>
        <dbReference type="Pfam" id="PF02016"/>
    </source>
</evidence>
<comment type="caution">
    <text evidence="8">The sequence shown here is derived from an EMBL/GenBank/DDBJ whole genome shotgun (WGS) entry which is preliminary data.</text>
</comment>
<organism evidence="8 9">
    <name type="scientific">Terrilactibacillus laevilacticus</name>
    <dbReference type="NCBI Taxonomy" id="1380157"/>
    <lineage>
        <taxon>Bacteria</taxon>
        <taxon>Bacillati</taxon>
        <taxon>Bacillota</taxon>
        <taxon>Bacilli</taxon>
        <taxon>Bacillales</taxon>
        <taxon>Bacillaceae</taxon>
        <taxon>Terrilactibacillus</taxon>
    </lineage>
</organism>
<reference evidence="9" key="1">
    <citation type="journal article" date="2019" name="Int. J. Syst. Evol. Microbiol.">
        <title>The Global Catalogue of Microorganisms (GCM) 10K type strain sequencing project: providing services to taxonomists for standard genome sequencing and annotation.</title>
        <authorList>
            <consortium name="The Broad Institute Genomics Platform"/>
            <consortium name="The Broad Institute Genome Sequencing Center for Infectious Disease"/>
            <person name="Wu L."/>
            <person name="Ma J."/>
        </authorList>
    </citation>
    <scope>NUCLEOTIDE SEQUENCE [LARGE SCALE GENOMIC DNA]</scope>
    <source>
        <strain evidence="9">TISTR 2241</strain>
    </source>
</reference>
<dbReference type="SUPFAM" id="SSF52317">
    <property type="entry name" value="Class I glutamine amidotransferase-like"/>
    <property type="match status" value="1"/>
</dbReference>
<evidence type="ECO:0000256" key="4">
    <source>
        <dbReference type="ARBA" id="ARBA00022801"/>
    </source>
</evidence>
<keyword evidence="3" id="KW-0645">Protease</keyword>